<dbReference type="EMBL" id="WRXN01000015">
    <property type="protein sequence ID" value="MVT11635.1"/>
    <property type="molecule type" value="Genomic_DNA"/>
</dbReference>
<dbReference type="Pfam" id="PF12099">
    <property type="entry name" value="DUF3575"/>
    <property type="match status" value="1"/>
</dbReference>
<dbReference type="RefSeq" id="WP_157309060.1">
    <property type="nucleotide sequence ID" value="NZ_WRXN01000015.1"/>
</dbReference>
<dbReference type="InterPro" id="IPR021958">
    <property type="entry name" value="DUF3575"/>
</dbReference>
<evidence type="ECO:0000313" key="1">
    <source>
        <dbReference type="EMBL" id="MVT11635.1"/>
    </source>
</evidence>
<gene>
    <name evidence="1" type="ORF">GO493_25455</name>
</gene>
<organism evidence="1 2">
    <name type="scientific">Chitinophaga tropicalis</name>
    <dbReference type="NCBI Taxonomy" id="2683588"/>
    <lineage>
        <taxon>Bacteria</taxon>
        <taxon>Pseudomonadati</taxon>
        <taxon>Bacteroidota</taxon>
        <taxon>Chitinophagia</taxon>
        <taxon>Chitinophagales</taxon>
        <taxon>Chitinophagaceae</taxon>
        <taxon>Chitinophaga</taxon>
    </lineage>
</organism>
<protein>
    <submittedName>
        <fullName evidence="1">DUF3575 domain-containing protein</fullName>
    </submittedName>
</protein>
<dbReference type="Proteomes" id="UP000461730">
    <property type="component" value="Unassembled WGS sequence"/>
</dbReference>
<name>A0A7K1UCC7_9BACT</name>
<proteinExistence type="predicted"/>
<reference evidence="1 2" key="1">
    <citation type="submission" date="2019-12" db="EMBL/GenBank/DDBJ databases">
        <title>Chitinophaga sp. strain ysch24 (GDMCC 1.1355), whole genome shotgun sequence.</title>
        <authorList>
            <person name="Zhang X."/>
        </authorList>
    </citation>
    <scope>NUCLEOTIDE SEQUENCE [LARGE SCALE GENOMIC DNA]</scope>
    <source>
        <strain evidence="2">ysch24</strain>
    </source>
</reference>
<accession>A0A7K1UCC7</accession>
<evidence type="ECO:0000313" key="2">
    <source>
        <dbReference type="Proteomes" id="UP000461730"/>
    </source>
</evidence>
<sequence length="229" mass="27167">MKHFYFLFFILILPVTVMSQRRGDTPDSLITGWRISTNIMSLYEPDAGPALAVEYRPNKSWSVLLEGAWICYDLKDVYDLRNEYAPMAKGLRLRPEVRYYLPGRKRKNYVFFFSQELMYKRVNFLEERIVRKGGGTSGDFDYEQLTPYKKTKQLFGTAGKFGFQRFVDRPHHVFIEFYFGIGLKYRTSSYKEQPPVNSYLEDNDKYNWEVRGDGWLLYTPVGFKVGYRF</sequence>
<dbReference type="AlphaFoldDB" id="A0A7K1UCC7"/>
<keyword evidence="2" id="KW-1185">Reference proteome</keyword>
<comment type="caution">
    <text evidence="1">The sequence shown here is derived from an EMBL/GenBank/DDBJ whole genome shotgun (WGS) entry which is preliminary data.</text>
</comment>